<sequence length="340" mass="38384">MKRLKSSYDLDPWDAGELTPWEPVVSPKIGTTGTEWSCKGNNTLLSGLYQEVVFNDDMFMHWTDLKLASDLWMPVETGDAWFAFQFTLTGAWESRVSSPKRRSYGQVAGQMGVLHARWDCKPGWMASDSYVHLTAVISEARLRQWLGQIEANEPQGVARLRQFLDQNDHAIISRPITEKAAQLVRNTMACDYTGPLRAWFMEARFHDLAIEVIDALGDKPEPIRPLRSSERDSMKEASDLLLANLQSPPELSDVATQVGLSVSTLKRRFAAEFGKPPFAYLREQRMKHARMLLETGRTSVLEAADLVGYANPSNFTAAFRATFGLNPQQFLKQLRSSSHR</sequence>
<dbReference type="Gene3D" id="1.10.10.60">
    <property type="entry name" value="Homeodomain-like"/>
    <property type="match status" value="2"/>
</dbReference>
<dbReference type="InterPro" id="IPR009057">
    <property type="entry name" value="Homeodomain-like_sf"/>
</dbReference>
<keyword evidence="6" id="KW-1185">Reference proteome</keyword>
<dbReference type="RefSeq" id="WP_138086565.1">
    <property type="nucleotide sequence ID" value="NZ_VAUV01000008.1"/>
</dbReference>
<evidence type="ECO:0000313" key="5">
    <source>
        <dbReference type="EMBL" id="TLD70509.1"/>
    </source>
</evidence>
<dbReference type="PROSITE" id="PS01124">
    <property type="entry name" value="HTH_ARAC_FAMILY_2"/>
    <property type="match status" value="1"/>
</dbReference>
<evidence type="ECO:0000259" key="4">
    <source>
        <dbReference type="PROSITE" id="PS01124"/>
    </source>
</evidence>
<keyword evidence="1" id="KW-0805">Transcription regulation</keyword>
<dbReference type="SUPFAM" id="SSF46689">
    <property type="entry name" value="Homeodomain-like"/>
    <property type="match status" value="2"/>
</dbReference>
<evidence type="ECO:0000256" key="3">
    <source>
        <dbReference type="ARBA" id="ARBA00023163"/>
    </source>
</evidence>
<gene>
    <name evidence="5" type="ORF">FEM03_12350</name>
</gene>
<dbReference type="Pfam" id="PF12833">
    <property type="entry name" value="HTH_18"/>
    <property type="match status" value="1"/>
</dbReference>
<dbReference type="AlphaFoldDB" id="A0A5R8KFZ1"/>
<proteinExistence type="predicted"/>
<protein>
    <submittedName>
        <fullName evidence="5">Helix-turn-helix transcriptional regulator</fullName>
    </submittedName>
</protein>
<dbReference type="GO" id="GO:0003700">
    <property type="term" value="F:DNA-binding transcription factor activity"/>
    <property type="evidence" value="ECO:0007669"/>
    <property type="project" value="InterPro"/>
</dbReference>
<dbReference type="InterPro" id="IPR018062">
    <property type="entry name" value="HTH_AraC-typ_CS"/>
</dbReference>
<dbReference type="InterPro" id="IPR053142">
    <property type="entry name" value="PchR_regulatory_protein"/>
</dbReference>
<keyword evidence="2" id="KW-0238">DNA-binding</keyword>
<dbReference type="SMART" id="SM00342">
    <property type="entry name" value="HTH_ARAC"/>
    <property type="match status" value="1"/>
</dbReference>
<keyword evidence="3" id="KW-0804">Transcription</keyword>
<evidence type="ECO:0000256" key="1">
    <source>
        <dbReference type="ARBA" id="ARBA00023015"/>
    </source>
</evidence>
<dbReference type="OrthoDB" id="9782503at2"/>
<organism evidence="5 6">
    <name type="scientific">Phragmitibacter flavus</name>
    <dbReference type="NCBI Taxonomy" id="2576071"/>
    <lineage>
        <taxon>Bacteria</taxon>
        <taxon>Pseudomonadati</taxon>
        <taxon>Verrucomicrobiota</taxon>
        <taxon>Verrucomicrobiia</taxon>
        <taxon>Verrucomicrobiales</taxon>
        <taxon>Verrucomicrobiaceae</taxon>
        <taxon>Phragmitibacter</taxon>
    </lineage>
</organism>
<dbReference type="PROSITE" id="PS00041">
    <property type="entry name" value="HTH_ARAC_FAMILY_1"/>
    <property type="match status" value="1"/>
</dbReference>
<name>A0A5R8KFZ1_9BACT</name>
<dbReference type="Proteomes" id="UP000306196">
    <property type="component" value="Unassembled WGS sequence"/>
</dbReference>
<evidence type="ECO:0000313" key="6">
    <source>
        <dbReference type="Proteomes" id="UP000306196"/>
    </source>
</evidence>
<dbReference type="PANTHER" id="PTHR47893">
    <property type="entry name" value="REGULATORY PROTEIN PCHR"/>
    <property type="match status" value="1"/>
</dbReference>
<dbReference type="GO" id="GO:0043565">
    <property type="term" value="F:sequence-specific DNA binding"/>
    <property type="evidence" value="ECO:0007669"/>
    <property type="project" value="InterPro"/>
</dbReference>
<dbReference type="InterPro" id="IPR018060">
    <property type="entry name" value="HTH_AraC"/>
</dbReference>
<reference evidence="5 6" key="1">
    <citation type="submission" date="2019-05" db="EMBL/GenBank/DDBJ databases">
        <title>Verrucobacter flavum gen. nov., sp. nov. a new member of the family Verrucomicrobiaceae.</title>
        <authorList>
            <person name="Szuroczki S."/>
            <person name="Abbaszade G."/>
            <person name="Szabo A."/>
            <person name="Felfoldi T."/>
            <person name="Schumann P."/>
            <person name="Boka K."/>
            <person name="Keki Z."/>
            <person name="Toumi M."/>
            <person name="Toth E."/>
        </authorList>
    </citation>
    <scope>NUCLEOTIDE SEQUENCE [LARGE SCALE GENOMIC DNA]</scope>
    <source>
        <strain evidence="5 6">MG-N-17</strain>
    </source>
</reference>
<evidence type="ECO:0000256" key="2">
    <source>
        <dbReference type="ARBA" id="ARBA00023125"/>
    </source>
</evidence>
<dbReference type="EMBL" id="VAUV01000008">
    <property type="protein sequence ID" value="TLD70509.1"/>
    <property type="molecule type" value="Genomic_DNA"/>
</dbReference>
<dbReference type="PANTHER" id="PTHR47893:SF1">
    <property type="entry name" value="REGULATORY PROTEIN PCHR"/>
    <property type="match status" value="1"/>
</dbReference>
<feature type="domain" description="HTH araC/xylS-type" evidence="4">
    <location>
        <begin position="235"/>
        <end position="333"/>
    </location>
</feature>
<accession>A0A5R8KFZ1</accession>
<comment type="caution">
    <text evidence="5">The sequence shown here is derived from an EMBL/GenBank/DDBJ whole genome shotgun (WGS) entry which is preliminary data.</text>
</comment>